<dbReference type="InterPro" id="IPR001245">
    <property type="entry name" value="Ser-Thr/Tyr_kinase_cat_dom"/>
</dbReference>
<evidence type="ECO:0000256" key="2">
    <source>
        <dbReference type="ARBA" id="ARBA00022741"/>
    </source>
</evidence>
<dbReference type="PROSITE" id="PS50011">
    <property type="entry name" value="PROTEIN_KINASE_DOM"/>
    <property type="match status" value="1"/>
</dbReference>
<protein>
    <recommendedName>
        <fullName evidence="4">Protein kinase domain-containing protein</fullName>
    </recommendedName>
</protein>
<evidence type="ECO:0000259" key="4">
    <source>
        <dbReference type="PROSITE" id="PS50011"/>
    </source>
</evidence>
<dbReference type="InterPro" id="IPR011009">
    <property type="entry name" value="Kinase-like_dom_sf"/>
</dbReference>
<reference evidence="6" key="1">
    <citation type="journal article" date="2020" name="Nat. Commun.">
        <title>Genome assembly of wild tea tree DASZ reveals pedigree and selection history of tea varieties.</title>
        <authorList>
            <person name="Zhang W."/>
            <person name="Zhang Y."/>
            <person name="Qiu H."/>
            <person name="Guo Y."/>
            <person name="Wan H."/>
            <person name="Zhang X."/>
            <person name="Scossa F."/>
            <person name="Alseekh S."/>
            <person name="Zhang Q."/>
            <person name="Wang P."/>
            <person name="Xu L."/>
            <person name="Schmidt M.H."/>
            <person name="Jia X."/>
            <person name="Li D."/>
            <person name="Zhu A."/>
            <person name="Guo F."/>
            <person name="Chen W."/>
            <person name="Ni D."/>
            <person name="Usadel B."/>
            <person name="Fernie A.R."/>
            <person name="Wen W."/>
        </authorList>
    </citation>
    <scope>NUCLEOTIDE SEQUENCE [LARGE SCALE GENOMIC DNA]</scope>
    <source>
        <strain evidence="6">cv. G240</strain>
    </source>
</reference>
<dbReference type="Gene3D" id="3.30.200.20">
    <property type="entry name" value="Phosphorylase Kinase, domain 1"/>
    <property type="match status" value="1"/>
</dbReference>
<dbReference type="EMBL" id="JACBKZ010000001">
    <property type="protein sequence ID" value="KAF5961429.1"/>
    <property type="molecule type" value="Genomic_DNA"/>
</dbReference>
<evidence type="ECO:0000313" key="6">
    <source>
        <dbReference type="Proteomes" id="UP000593564"/>
    </source>
</evidence>
<evidence type="ECO:0000256" key="3">
    <source>
        <dbReference type="ARBA" id="ARBA00022840"/>
    </source>
</evidence>
<dbReference type="Pfam" id="PF07714">
    <property type="entry name" value="PK_Tyr_Ser-Thr"/>
    <property type="match status" value="1"/>
</dbReference>
<name>A0A7J7I923_CAMSI</name>
<sequence length="353" mass="39411">MAHRGLRWYKKRAHLRRCANERCTTTLPIHMNGEVTSIDSSVSPSNSGKGSNYLSKSSQHSWWSPQSKDRFASASGIPRYSYKDIQKATQNFTTILGQGSFGPVYKATMAIGGVVAVKVLASNSKQGEKEFQTEIISLDIFLAQEERVLSWEERLQIALDISHGIEYLHDGVCQAVPPVIHRDLKSANILLDRSMRAKVADFGLSKEEEFEGRNSGLKGTYGYIDPTYISTNKFTMKSDIYSFGIILFELITAIHPQQNLMEYVNLASMSPDGVDEILDNRLIGECNIVEARSLAAVAHKCLHKTPRKRPSIGEVSQAILKIKQRHKEGTTEAIVGKEFGKWTLYIAILSATR</sequence>
<dbReference type="PROSITE" id="PS00108">
    <property type="entry name" value="PROTEIN_KINASE_ST"/>
    <property type="match status" value="1"/>
</dbReference>
<reference evidence="5 6" key="2">
    <citation type="submission" date="2020-07" db="EMBL/GenBank/DDBJ databases">
        <title>Genome assembly of wild tea tree DASZ reveals pedigree and selection history of tea varieties.</title>
        <authorList>
            <person name="Zhang W."/>
        </authorList>
    </citation>
    <scope>NUCLEOTIDE SEQUENCE [LARGE SCALE GENOMIC DNA]</scope>
    <source>
        <strain evidence="6">cv. G240</strain>
        <tissue evidence="5">Leaf</tissue>
    </source>
</reference>
<dbReference type="InterPro" id="IPR000719">
    <property type="entry name" value="Prot_kinase_dom"/>
</dbReference>
<dbReference type="GO" id="GO:0005524">
    <property type="term" value="F:ATP binding"/>
    <property type="evidence" value="ECO:0007669"/>
    <property type="project" value="UniProtKB-KW"/>
</dbReference>
<keyword evidence="2" id="KW-0547">Nucleotide-binding</keyword>
<dbReference type="AlphaFoldDB" id="A0A7J7I923"/>
<keyword evidence="1" id="KW-0808">Transferase</keyword>
<keyword evidence="1" id="KW-0418">Kinase</keyword>
<proteinExistence type="predicted"/>
<comment type="caution">
    <text evidence="5">The sequence shown here is derived from an EMBL/GenBank/DDBJ whole genome shotgun (WGS) entry which is preliminary data.</text>
</comment>
<dbReference type="SMART" id="SM00220">
    <property type="entry name" value="S_TKc"/>
    <property type="match status" value="1"/>
</dbReference>
<gene>
    <name evidence="5" type="ORF">HYC85_002638</name>
</gene>
<evidence type="ECO:0000313" key="5">
    <source>
        <dbReference type="EMBL" id="KAF5961429.1"/>
    </source>
</evidence>
<organism evidence="5 6">
    <name type="scientific">Camellia sinensis</name>
    <name type="common">Tea plant</name>
    <name type="synonym">Thea sinensis</name>
    <dbReference type="NCBI Taxonomy" id="4442"/>
    <lineage>
        <taxon>Eukaryota</taxon>
        <taxon>Viridiplantae</taxon>
        <taxon>Streptophyta</taxon>
        <taxon>Embryophyta</taxon>
        <taxon>Tracheophyta</taxon>
        <taxon>Spermatophyta</taxon>
        <taxon>Magnoliopsida</taxon>
        <taxon>eudicotyledons</taxon>
        <taxon>Gunneridae</taxon>
        <taxon>Pentapetalae</taxon>
        <taxon>asterids</taxon>
        <taxon>Ericales</taxon>
        <taxon>Theaceae</taxon>
        <taxon>Camellia</taxon>
    </lineage>
</organism>
<keyword evidence="3" id="KW-0067">ATP-binding</keyword>
<feature type="domain" description="Protein kinase" evidence="4">
    <location>
        <begin position="90"/>
        <end position="320"/>
    </location>
</feature>
<dbReference type="InterPro" id="IPR008271">
    <property type="entry name" value="Ser/Thr_kinase_AS"/>
</dbReference>
<dbReference type="PANTHER" id="PTHR47989:SF43">
    <property type="entry name" value="CALCIUM_CALMODULIN-REGULATED RECEPTOR-LIKE KINASE 2"/>
    <property type="match status" value="1"/>
</dbReference>
<dbReference type="SUPFAM" id="SSF56112">
    <property type="entry name" value="Protein kinase-like (PK-like)"/>
    <property type="match status" value="1"/>
</dbReference>
<dbReference type="PANTHER" id="PTHR47989">
    <property type="entry name" value="OS01G0750732 PROTEIN"/>
    <property type="match status" value="1"/>
</dbReference>
<dbReference type="Gene3D" id="1.10.510.10">
    <property type="entry name" value="Transferase(Phosphotransferase) domain 1"/>
    <property type="match status" value="1"/>
</dbReference>
<keyword evidence="1" id="KW-0723">Serine/threonine-protein kinase</keyword>
<evidence type="ECO:0000256" key="1">
    <source>
        <dbReference type="ARBA" id="ARBA00022527"/>
    </source>
</evidence>
<keyword evidence="6" id="KW-1185">Reference proteome</keyword>
<dbReference type="GO" id="GO:0004674">
    <property type="term" value="F:protein serine/threonine kinase activity"/>
    <property type="evidence" value="ECO:0007669"/>
    <property type="project" value="UniProtKB-KW"/>
</dbReference>
<dbReference type="Proteomes" id="UP000593564">
    <property type="component" value="Unassembled WGS sequence"/>
</dbReference>
<accession>A0A7J7I923</accession>